<name>A0ABR6Z3X2_9BURK</name>
<dbReference type="InterPro" id="IPR003615">
    <property type="entry name" value="HNH_nuc"/>
</dbReference>
<protein>
    <submittedName>
        <fullName evidence="2">HNH endonuclease</fullName>
    </submittedName>
</protein>
<evidence type="ECO:0000313" key="3">
    <source>
        <dbReference type="Proteomes" id="UP000646911"/>
    </source>
</evidence>
<keyword evidence="2" id="KW-0378">Hydrolase</keyword>
<dbReference type="CDD" id="cd00085">
    <property type="entry name" value="HNHc"/>
    <property type="match status" value="1"/>
</dbReference>
<accession>A0ABR6Z3X2</accession>
<proteinExistence type="predicted"/>
<keyword evidence="2" id="KW-0540">Nuclease</keyword>
<keyword evidence="2" id="KW-0255">Endonuclease</keyword>
<reference evidence="2 3" key="1">
    <citation type="submission" date="2020-08" db="EMBL/GenBank/DDBJ databases">
        <title>Novel species isolated from subtropical streams in China.</title>
        <authorList>
            <person name="Lu H."/>
        </authorList>
    </citation>
    <scope>NUCLEOTIDE SEQUENCE [LARGE SCALE GENOMIC DNA]</scope>
    <source>
        <strain evidence="2 3">NL8W</strain>
    </source>
</reference>
<sequence>MNFLHYVLVAAVVLTPHVAEAKIPRSKAAVSEFKRQNPCPITGLRKGKCPGYQVDHIIPLKCSGPDTSANMQWLSVEDHKLKTRKEAKLCKTKL</sequence>
<comment type="caution">
    <text evidence="2">The sequence shown here is derived from an EMBL/GenBank/DDBJ whole genome shotgun (WGS) entry which is preliminary data.</text>
</comment>
<keyword evidence="3" id="KW-1185">Reference proteome</keyword>
<feature type="domain" description="HNH" evidence="1">
    <location>
        <begin position="51"/>
        <end position="84"/>
    </location>
</feature>
<dbReference type="Proteomes" id="UP000646911">
    <property type="component" value="Unassembled WGS sequence"/>
</dbReference>
<organism evidence="2 3">
    <name type="scientific">Undibacterium umbellatum</name>
    <dbReference type="NCBI Taxonomy" id="2762300"/>
    <lineage>
        <taxon>Bacteria</taxon>
        <taxon>Pseudomonadati</taxon>
        <taxon>Pseudomonadota</taxon>
        <taxon>Betaproteobacteria</taxon>
        <taxon>Burkholderiales</taxon>
        <taxon>Oxalobacteraceae</taxon>
        <taxon>Undibacterium</taxon>
    </lineage>
</organism>
<dbReference type="GO" id="GO:0004519">
    <property type="term" value="F:endonuclease activity"/>
    <property type="evidence" value="ECO:0007669"/>
    <property type="project" value="UniProtKB-KW"/>
</dbReference>
<evidence type="ECO:0000259" key="1">
    <source>
        <dbReference type="Pfam" id="PF01844"/>
    </source>
</evidence>
<dbReference type="InterPro" id="IPR002711">
    <property type="entry name" value="HNH"/>
</dbReference>
<gene>
    <name evidence="2" type="ORF">H8L47_01500</name>
</gene>
<dbReference type="EMBL" id="JACOFX010000001">
    <property type="protein sequence ID" value="MBC3906234.1"/>
    <property type="molecule type" value="Genomic_DNA"/>
</dbReference>
<dbReference type="Gene3D" id="1.10.30.50">
    <property type="match status" value="1"/>
</dbReference>
<dbReference type="Pfam" id="PF01844">
    <property type="entry name" value="HNH"/>
    <property type="match status" value="1"/>
</dbReference>
<evidence type="ECO:0000313" key="2">
    <source>
        <dbReference type="EMBL" id="MBC3906234.1"/>
    </source>
</evidence>